<keyword evidence="3" id="KW-1185">Reference proteome</keyword>
<evidence type="ECO:0000313" key="3">
    <source>
        <dbReference type="Proteomes" id="UP000673691"/>
    </source>
</evidence>
<feature type="compositionally biased region" description="Low complexity" evidence="1">
    <location>
        <begin position="146"/>
        <end position="158"/>
    </location>
</feature>
<feature type="compositionally biased region" description="Low complexity" evidence="1">
    <location>
        <begin position="116"/>
        <end position="125"/>
    </location>
</feature>
<dbReference type="EMBL" id="JAEFCI010006867">
    <property type="protein sequence ID" value="KAG5459420.1"/>
    <property type="molecule type" value="Genomic_DNA"/>
</dbReference>
<evidence type="ECO:0000313" key="2">
    <source>
        <dbReference type="EMBL" id="KAG5459420.1"/>
    </source>
</evidence>
<organism evidence="2 3">
    <name type="scientific">Olpidium bornovanus</name>
    <dbReference type="NCBI Taxonomy" id="278681"/>
    <lineage>
        <taxon>Eukaryota</taxon>
        <taxon>Fungi</taxon>
        <taxon>Fungi incertae sedis</taxon>
        <taxon>Olpidiomycota</taxon>
        <taxon>Olpidiomycotina</taxon>
        <taxon>Olpidiomycetes</taxon>
        <taxon>Olpidiales</taxon>
        <taxon>Olpidiaceae</taxon>
        <taxon>Olpidium</taxon>
    </lineage>
</organism>
<feature type="region of interest" description="Disordered" evidence="1">
    <location>
        <begin position="27"/>
        <end position="50"/>
    </location>
</feature>
<sequence length="190" mass="20109">MLVTDTPRVKEYVIPAQPRKLLAERAAQLRSPTSVPSRQTPSPALTPVPPVGQHIRYSLRPEPNGINACLINGTARLTVTGSSLISAGSAASLEQARVPSYWAAPPERPAGDSSDRPQAVRAARAPRATAASYNYLFSGIPGSHHPAAPNAAASPGAADPHHQQPATAVMSERRSIAKPKRQAVAKVRYH</sequence>
<name>A0A8H7ZU93_9FUNG</name>
<dbReference type="Proteomes" id="UP000673691">
    <property type="component" value="Unassembled WGS sequence"/>
</dbReference>
<reference evidence="2 3" key="1">
    <citation type="journal article" name="Sci. Rep.">
        <title>Genome-scale phylogenetic analyses confirm Olpidium as the closest living zoosporic fungus to the non-flagellated, terrestrial fungi.</title>
        <authorList>
            <person name="Chang Y."/>
            <person name="Rochon D."/>
            <person name="Sekimoto S."/>
            <person name="Wang Y."/>
            <person name="Chovatia M."/>
            <person name="Sandor L."/>
            <person name="Salamov A."/>
            <person name="Grigoriev I.V."/>
            <person name="Stajich J.E."/>
            <person name="Spatafora J.W."/>
        </authorList>
    </citation>
    <scope>NUCLEOTIDE SEQUENCE [LARGE SCALE GENOMIC DNA]</scope>
    <source>
        <strain evidence="2">S191</strain>
    </source>
</reference>
<comment type="caution">
    <text evidence="2">The sequence shown here is derived from an EMBL/GenBank/DDBJ whole genome shotgun (WGS) entry which is preliminary data.</text>
</comment>
<accession>A0A8H7ZU93</accession>
<gene>
    <name evidence="2" type="ORF">BJ554DRAFT_177</name>
</gene>
<proteinExistence type="predicted"/>
<feature type="region of interest" description="Disordered" evidence="1">
    <location>
        <begin position="146"/>
        <end position="190"/>
    </location>
</feature>
<feature type="compositionally biased region" description="Polar residues" evidence="1">
    <location>
        <begin position="30"/>
        <end position="43"/>
    </location>
</feature>
<evidence type="ECO:0000256" key="1">
    <source>
        <dbReference type="SAM" id="MobiDB-lite"/>
    </source>
</evidence>
<feature type="compositionally biased region" description="Basic residues" evidence="1">
    <location>
        <begin position="176"/>
        <end position="190"/>
    </location>
</feature>
<protein>
    <submittedName>
        <fullName evidence="2">Uncharacterized protein</fullName>
    </submittedName>
</protein>
<dbReference type="AlphaFoldDB" id="A0A8H7ZU93"/>
<feature type="region of interest" description="Disordered" evidence="1">
    <location>
        <begin position="103"/>
        <end position="125"/>
    </location>
</feature>